<organism evidence="1 2">
    <name type="scientific">Cellulomonas gelida</name>
    <dbReference type="NCBI Taxonomy" id="1712"/>
    <lineage>
        <taxon>Bacteria</taxon>
        <taxon>Bacillati</taxon>
        <taxon>Actinomycetota</taxon>
        <taxon>Actinomycetes</taxon>
        <taxon>Micrococcales</taxon>
        <taxon>Cellulomonadaceae</taxon>
        <taxon>Cellulomonas</taxon>
    </lineage>
</organism>
<comment type="caution">
    <text evidence="1">The sequence shown here is derived from an EMBL/GenBank/DDBJ whole genome shotgun (WGS) entry which is preliminary data.</text>
</comment>
<evidence type="ECO:0000313" key="1">
    <source>
        <dbReference type="EMBL" id="GEA85861.1"/>
    </source>
</evidence>
<protein>
    <submittedName>
        <fullName evidence="1">Uncharacterized protein</fullName>
    </submittedName>
</protein>
<keyword evidence="2" id="KW-1185">Reference proteome</keyword>
<gene>
    <name evidence="1" type="ORF">CGE01nite_31120</name>
</gene>
<dbReference type="EMBL" id="BJLQ01000055">
    <property type="protein sequence ID" value="GEA85861.1"/>
    <property type="molecule type" value="Genomic_DNA"/>
</dbReference>
<dbReference type="AlphaFoldDB" id="A0A4Y3KN77"/>
<accession>A0A4Y3KN77</accession>
<evidence type="ECO:0000313" key="2">
    <source>
        <dbReference type="Proteomes" id="UP000320461"/>
    </source>
</evidence>
<dbReference type="Proteomes" id="UP000320461">
    <property type="component" value="Unassembled WGS sequence"/>
</dbReference>
<sequence length="201" mass="20835">MPTADAPSRPVVVAGESATVLLTAQGRPTAGRGVRRSRASDRWRRACAVLLATVSVVAVGIAVRQTADAVQVTTHVDARPGDSLRLTLPDVPGAVMGRDHVTLPSEVLDGLAPGDERTFTIRVSNDAAVSVLVGSAFAWAPVPSDEAFVEEPQVRVDGLPPALEPGASAAATVTVSTPDSWDTANRGRTGRLVVRFVGTQA</sequence>
<name>A0A4Y3KN77_9CELL</name>
<reference evidence="1 2" key="1">
    <citation type="submission" date="2019-06" db="EMBL/GenBank/DDBJ databases">
        <title>Whole genome shotgun sequence of Cellulomonas gelida NBRC 3748.</title>
        <authorList>
            <person name="Hosoyama A."/>
            <person name="Uohara A."/>
            <person name="Ohji S."/>
            <person name="Ichikawa N."/>
        </authorList>
    </citation>
    <scope>NUCLEOTIDE SEQUENCE [LARGE SCALE GENOMIC DNA]</scope>
    <source>
        <strain evidence="1 2">NBRC 3748</strain>
    </source>
</reference>
<proteinExistence type="predicted"/>